<sequence length="335" mass="37067">MREETVSSGFVLGLLGYAVSRGADRDALLASAGVDASALQDRDTRLPYTQYVALMHAAKDATGDPALALHFGEAVDVSDISIVGLIGKASETMLDAFEQLNRYVRLIVDVALDGENRFAMIRDASGLWFTDMRAAPNTFPELTESAFAHIISGPRRSGFPEWIKEVRVTHPRPAYGDEYARVFGTPVVFFSDRNAMRMEESIVTIKVGILPRYVFGVLTEHADALLRDPENAGTSRGRVESLLMPVLHKGEANMDAIAEKLGISRQTLYRSLKEENVTFEQVLDDLRHKLALEYLRAQKTTVNETAYLVGFSDPAAFSRAFKRWTGKSPSEMRGS</sequence>
<dbReference type="InterPro" id="IPR032687">
    <property type="entry name" value="AraC-type_N"/>
</dbReference>
<keyword evidence="6" id="KW-1185">Reference proteome</keyword>
<gene>
    <name evidence="5" type="primary">rhaS_3</name>
    <name evidence="5" type="ORF">DSM104635_03317</name>
</gene>
<evidence type="ECO:0000256" key="2">
    <source>
        <dbReference type="ARBA" id="ARBA00023125"/>
    </source>
</evidence>
<dbReference type="Pfam" id="PF12625">
    <property type="entry name" value="Arabinose_bd"/>
    <property type="match status" value="1"/>
</dbReference>
<evidence type="ECO:0000313" key="6">
    <source>
        <dbReference type="Proteomes" id="UP000431269"/>
    </source>
</evidence>
<keyword evidence="2" id="KW-0238">DNA-binding</keyword>
<dbReference type="InterPro" id="IPR018060">
    <property type="entry name" value="HTH_AraC"/>
</dbReference>
<dbReference type="InterPro" id="IPR009057">
    <property type="entry name" value="Homeodomain-like_sf"/>
</dbReference>
<dbReference type="PANTHER" id="PTHR47894">
    <property type="entry name" value="HTH-TYPE TRANSCRIPTIONAL REGULATOR GADX"/>
    <property type="match status" value="1"/>
</dbReference>
<evidence type="ECO:0000313" key="5">
    <source>
        <dbReference type="EMBL" id="QGZ96457.1"/>
    </source>
</evidence>
<name>A0A6I6MUM3_9CAUL</name>
<dbReference type="RefSeq" id="WP_158767241.1">
    <property type="nucleotide sequence ID" value="NZ_CP047045.1"/>
</dbReference>
<dbReference type="Proteomes" id="UP000431269">
    <property type="component" value="Chromosome"/>
</dbReference>
<accession>A0A6I6MUM3</accession>
<organism evidence="5 6">
    <name type="scientific">Terricaulis silvestris</name>
    <dbReference type="NCBI Taxonomy" id="2686094"/>
    <lineage>
        <taxon>Bacteria</taxon>
        <taxon>Pseudomonadati</taxon>
        <taxon>Pseudomonadota</taxon>
        <taxon>Alphaproteobacteria</taxon>
        <taxon>Caulobacterales</taxon>
        <taxon>Caulobacteraceae</taxon>
        <taxon>Terricaulis</taxon>
    </lineage>
</organism>
<dbReference type="PRINTS" id="PR00032">
    <property type="entry name" value="HTHARAC"/>
</dbReference>
<dbReference type="SUPFAM" id="SSF46689">
    <property type="entry name" value="Homeodomain-like"/>
    <property type="match status" value="2"/>
</dbReference>
<reference evidence="6" key="1">
    <citation type="submission" date="2019-12" db="EMBL/GenBank/DDBJ databases">
        <title>Complete genome of Terracaulis silvestris 0127_4.</title>
        <authorList>
            <person name="Vieira S."/>
            <person name="Riedel T."/>
            <person name="Sproer C."/>
            <person name="Pascual J."/>
            <person name="Boedeker C."/>
            <person name="Overmann J."/>
        </authorList>
    </citation>
    <scope>NUCLEOTIDE SEQUENCE [LARGE SCALE GENOMIC DNA]</scope>
    <source>
        <strain evidence="6">0127_4</strain>
    </source>
</reference>
<keyword evidence="1" id="KW-0805">Transcription regulation</keyword>
<evidence type="ECO:0000259" key="4">
    <source>
        <dbReference type="PROSITE" id="PS01124"/>
    </source>
</evidence>
<keyword evidence="3" id="KW-0804">Transcription</keyword>
<dbReference type="Gene3D" id="1.10.10.60">
    <property type="entry name" value="Homeodomain-like"/>
    <property type="match status" value="1"/>
</dbReference>
<dbReference type="EMBL" id="CP047045">
    <property type="protein sequence ID" value="QGZ96457.1"/>
    <property type="molecule type" value="Genomic_DNA"/>
</dbReference>
<dbReference type="GO" id="GO:0003700">
    <property type="term" value="F:DNA-binding transcription factor activity"/>
    <property type="evidence" value="ECO:0007669"/>
    <property type="project" value="InterPro"/>
</dbReference>
<dbReference type="GO" id="GO:0005829">
    <property type="term" value="C:cytosol"/>
    <property type="evidence" value="ECO:0007669"/>
    <property type="project" value="TreeGrafter"/>
</dbReference>
<evidence type="ECO:0000256" key="3">
    <source>
        <dbReference type="ARBA" id="ARBA00023163"/>
    </source>
</evidence>
<feature type="domain" description="HTH araC/xylS-type" evidence="4">
    <location>
        <begin position="237"/>
        <end position="335"/>
    </location>
</feature>
<protein>
    <submittedName>
        <fullName evidence="5">L-rhamnose operon regulatory protein RhaS</fullName>
    </submittedName>
</protein>
<dbReference type="PANTHER" id="PTHR47894:SF1">
    <property type="entry name" value="HTH-TYPE TRANSCRIPTIONAL REGULATOR VQSM"/>
    <property type="match status" value="1"/>
</dbReference>
<dbReference type="AlphaFoldDB" id="A0A6I6MUM3"/>
<dbReference type="InterPro" id="IPR020449">
    <property type="entry name" value="Tscrpt_reg_AraC-type_HTH"/>
</dbReference>
<proteinExistence type="predicted"/>
<evidence type="ECO:0000256" key="1">
    <source>
        <dbReference type="ARBA" id="ARBA00023015"/>
    </source>
</evidence>
<dbReference type="Pfam" id="PF12833">
    <property type="entry name" value="HTH_18"/>
    <property type="match status" value="1"/>
</dbReference>
<dbReference type="KEGG" id="tsv:DSM104635_03317"/>
<dbReference type="GO" id="GO:0000976">
    <property type="term" value="F:transcription cis-regulatory region binding"/>
    <property type="evidence" value="ECO:0007669"/>
    <property type="project" value="TreeGrafter"/>
</dbReference>
<dbReference type="PROSITE" id="PS01124">
    <property type="entry name" value="HTH_ARAC_FAMILY_2"/>
    <property type="match status" value="1"/>
</dbReference>
<dbReference type="SMART" id="SM00342">
    <property type="entry name" value="HTH_ARAC"/>
    <property type="match status" value="1"/>
</dbReference>